<dbReference type="InterPro" id="IPR000033">
    <property type="entry name" value="LDLR_classB_rpt"/>
</dbReference>
<dbReference type="HOGENOM" id="CLU_1307307_0_0_1"/>
<dbReference type="Ensembl" id="ENSCINT00000011239.3">
    <property type="protein sequence ID" value="ENSCINP00000011239.3"/>
    <property type="gene ID" value="ENSCING00000005440.3"/>
</dbReference>
<dbReference type="InterPro" id="IPR002372">
    <property type="entry name" value="PQQ_rpt_dom"/>
</dbReference>
<dbReference type="GeneTree" id="ENSGT00940000164512"/>
<feature type="domain" description="Pyrrolo-quinoline quinone repeat" evidence="1">
    <location>
        <begin position="26"/>
        <end position="140"/>
    </location>
</feature>
<proteinExistence type="predicted"/>
<sequence length="211" mass="23620">MDVGRGNLAIAGLDSKGIKRNHRGITTKAKAIAVDWNSGNIYWTDQNHEWIFTTTPDFKHTRPVVRNIEKPRGIAVYPQKGLLFWSQQQTKDEGAKIMKSTLSGYKKHVVATVQGRPTSIAIDYAEDRLYWIDTDGMKVWYASINEVEGPTLIFHNNSLSLKDLHVFREWVYITSSMTNQILMLNKTSGEVLHTIFTSSPAAVAVIGGGAQ</sequence>
<reference evidence="2" key="3">
    <citation type="submission" date="2025-08" db="UniProtKB">
        <authorList>
            <consortium name="Ensembl"/>
        </authorList>
    </citation>
    <scope>IDENTIFICATION</scope>
</reference>
<protein>
    <recommendedName>
        <fullName evidence="1">Pyrrolo-quinoline quinone repeat domain-containing protein</fullName>
    </recommendedName>
</protein>
<organism evidence="2 3">
    <name type="scientific">Ciona intestinalis</name>
    <name type="common">Transparent sea squirt</name>
    <name type="synonym">Ascidia intestinalis</name>
    <dbReference type="NCBI Taxonomy" id="7719"/>
    <lineage>
        <taxon>Eukaryota</taxon>
        <taxon>Metazoa</taxon>
        <taxon>Chordata</taxon>
        <taxon>Tunicata</taxon>
        <taxon>Ascidiacea</taxon>
        <taxon>Phlebobranchia</taxon>
        <taxon>Cionidae</taxon>
        <taxon>Ciona</taxon>
    </lineage>
</organism>
<dbReference type="PANTHER" id="PTHR46513">
    <property type="entry name" value="VITELLOGENIN RECEPTOR-LIKE PROTEIN-RELATED-RELATED"/>
    <property type="match status" value="1"/>
</dbReference>
<dbReference type="OMA" id="WYASINE"/>
<evidence type="ECO:0000259" key="1">
    <source>
        <dbReference type="Pfam" id="PF13360"/>
    </source>
</evidence>
<dbReference type="SMART" id="SM00135">
    <property type="entry name" value="LY"/>
    <property type="match status" value="2"/>
</dbReference>
<keyword evidence="3" id="KW-1185">Reference proteome</keyword>
<dbReference type="EMBL" id="EAAA01000117">
    <property type="status" value="NOT_ANNOTATED_CDS"/>
    <property type="molecule type" value="Genomic_DNA"/>
</dbReference>
<evidence type="ECO:0000313" key="3">
    <source>
        <dbReference type="Proteomes" id="UP000008144"/>
    </source>
</evidence>
<evidence type="ECO:0000313" key="2">
    <source>
        <dbReference type="Ensembl" id="ENSCINP00000011239.3"/>
    </source>
</evidence>
<dbReference type="AlphaFoldDB" id="F6VI45"/>
<dbReference type="InterPro" id="IPR050778">
    <property type="entry name" value="Cueball_EGF_LRP_Nidogen"/>
</dbReference>
<accession>F6VI45</accession>
<name>F6VI45_CIOIN</name>
<reference evidence="2" key="4">
    <citation type="submission" date="2025-09" db="UniProtKB">
        <authorList>
            <consortium name="Ensembl"/>
        </authorList>
    </citation>
    <scope>IDENTIFICATION</scope>
</reference>
<dbReference type="Pfam" id="PF13360">
    <property type="entry name" value="PQQ_2"/>
    <property type="match status" value="1"/>
</dbReference>
<dbReference type="InterPro" id="IPR011042">
    <property type="entry name" value="6-blade_b-propeller_TolB-like"/>
</dbReference>
<reference evidence="3" key="1">
    <citation type="journal article" date="2002" name="Science">
        <title>The draft genome of Ciona intestinalis: insights into chordate and vertebrate origins.</title>
        <authorList>
            <person name="Dehal P."/>
            <person name="Satou Y."/>
            <person name="Campbell R.K."/>
            <person name="Chapman J."/>
            <person name="Degnan B."/>
            <person name="De Tomaso A."/>
            <person name="Davidson B."/>
            <person name="Di Gregorio A."/>
            <person name="Gelpke M."/>
            <person name="Goodstein D.M."/>
            <person name="Harafuji N."/>
            <person name="Hastings K.E."/>
            <person name="Ho I."/>
            <person name="Hotta K."/>
            <person name="Huang W."/>
            <person name="Kawashima T."/>
            <person name="Lemaire P."/>
            <person name="Martinez D."/>
            <person name="Meinertzhagen I.A."/>
            <person name="Necula S."/>
            <person name="Nonaka M."/>
            <person name="Putnam N."/>
            <person name="Rash S."/>
            <person name="Saiga H."/>
            <person name="Satake M."/>
            <person name="Terry A."/>
            <person name="Yamada L."/>
            <person name="Wang H.G."/>
            <person name="Awazu S."/>
            <person name="Azumi K."/>
            <person name="Boore J."/>
            <person name="Branno M."/>
            <person name="Chin-Bow S."/>
            <person name="DeSantis R."/>
            <person name="Doyle S."/>
            <person name="Francino P."/>
            <person name="Keys D.N."/>
            <person name="Haga S."/>
            <person name="Hayashi H."/>
            <person name="Hino K."/>
            <person name="Imai K.S."/>
            <person name="Inaba K."/>
            <person name="Kano S."/>
            <person name="Kobayashi K."/>
            <person name="Kobayashi M."/>
            <person name="Lee B.I."/>
            <person name="Makabe K.W."/>
            <person name="Manohar C."/>
            <person name="Matassi G."/>
            <person name="Medina M."/>
            <person name="Mochizuki Y."/>
            <person name="Mount S."/>
            <person name="Morishita T."/>
            <person name="Miura S."/>
            <person name="Nakayama A."/>
            <person name="Nishizaka S."/>
            <person name="Nomoto H."/>
            <person name="Ohta F."/>
            <person name="Oishi K."/>
            <person name="Rigoutsos I."/>
            <person name="Sano M."/>
            <person name="Sasaki A."/>
            <person name="Sasakura Y."/>
            <person name="Shoguchi E."/>
            <person name="Shin-i T."/>
            <person name="Spagnuolo A."/>
            <person name="Stainier D."/>
            <person name="Suzuki M.M."/>
            <person name="Tassy O."/>
            <person name="Takatori N."/>
            <person name="Tokuoka M."/>
            <person name="Yagi K."/>
            <person name="Yoshizaki F."/>
            <person name="Wada S."/>
            <person name="Zhang C."/>
            <person name="Hyatt P.D."/>
            <person name="Larimer F."/>
            <person name="Detter C."/>
            <person name="Doggett N."/>
            <person name="Glavina T."/>
            <person name="Hawkins T."/>
            <person name="Richardson P."/>
            <person name="Lucas S."/>
            <person name="Kohara Y."/>
            <person name="Levine M."/>
            <person name="Satoh N."/>
            <person name="Rokhsar D.S."/>
        </authorList>
    </citation>
    <scope>NUCLEOTIDE SEQUENCE [LARGE SCALE GENOMIC DNA]</scope>
</reference>
<dbReference type="Proteomes" id="UP000008144">
    <property type="component" value="Chromosome 1"/>
</dbReference>
<dbReference type="PANTHER" id="PTHR46513:SF13">
    <property type="entry name" value="EGF-LIKE DOMAIN-CONTAINING PROTEIN"/>
    <property type="match status" value="1"/>
</dbReference>
<dbReference type="Gene3D" id="2.120.10.30">
    <property type="entry name" value="TolB, C-terminal domain"/>
    <property type="match status" value="1"/>
</dbReference>
<dbReference type="InParanoid" id="F6VI45"/>
<dbReference type="STRING" id="7719.ENSCINP00000011239"/>
<dbReference type="SUPFAM" id="SSF63825">
    <property type="entry name" value="YWTD domain"/>
    <property type="match status" value="1"/>
</dbReference>
<reference evidence="2" key="2">
    <citation type="journal article" date="2008" name="Genome Biol.">
        <title>Improved genome assembly and evidence-based global gene model set for the chordate Ciona intestinalis: new insight into intron and operon populations.</title>
        <authorList>
            <person name="Satou Y."/>
            <person name="Mineta K."/>
            <person name="Ogasawara M."/>
            <person name="Sasakura Y."/>
            <person name="Shoguchi E."/>
            <person name="Ueno K."/>
            <person name="Yamada L."/>
            <person name="Matsumoto J."/>
            <person name="Wasserscheid J."/>
            <person name="Dewar K."/>
            <person name="Wiley G.B."/>
            <person name="Macmil S.L."/>
            <person name="Roe B.A."/>
            <person name="Zeller R.W."/>
            <person name="Hastings K.E."/>
            <person name="Lemaire P."/>
            <person name="Lindquist E."/>
            <person name="Endo T."/>
            <person name="Hotta K."/>
            <person name="Inaba K."/>
        </authorList>
    </citation>
    <scope>NUCLEOTIDE SEQUENCE [LARGE SCALE GENOMIC DNA]</scope>
    <source>
        <strain evidence="2">wild type</strain>
    </source>
</reference>